<name>A0A2U9B6S8_SCOMX</name>
<keyword evidence="3" id="KW-1185">Reference proteome</keyword>
<gene>
    <name evidence="2" type="ORF">SMAX5B_004749</name>
</gene>
<dbReference type="AlphaFoldDB" id="A0A2U9B6S8"/>
<proteinExistence type="predicted"/>
<feature type="region of interest" description="Disordered" evidence="1">
    <location>
        <begin position="1"/>
        <end position="30"/>
    </location>
</feature>
<protein>
    <submittedName>
        <fullName evidence="2">Uncharacterized protein</fullName>
    </submittedName>
</protein>
<feature type="compositionally biased region" description="Polar residues" evidence="1">
    <location>
        <begin position="19"/>
        <end position="30"/>
    </location>
</feature>
<evidence type="ECO:0000313" key="2">
    <source>
        <dbReference type="EMBL" id="AWO99545.1"/>
    </source>
</evidence>
<sequence>MELRYEESPWQPGRKQGPSDVTSSDVGDTTSCLLSRYDRSENSTAAADKERQLVWEAAVLLKSISQPD</sequence>
<reference evidence="2 3" key="1">
    <citation type="submission" date="2017-12" db="EMBL/GenBank/DDBJ databases">
        <title>Integrating genomic resources of turbot (Scophthalmus maximus) in depth evaluation of genetic and physical mapping variation across individuals.</title>
        <authorList>
            <person name="Martinez P."/>
        </authorList>
    </citation>
    <scope>NUCLEOTIDE SEQUENCE [LARGE SCALE GENOMIC DNA]</scope>
</reference>
<dbReference type="EMBL" id="CP026245">
    <property type="protein sequence ID" value="AWO99545.1"/>
    <property type="molecule type" value="Genomic_DNA"/>
</dbReference>
<accession>A0A2U9B6S8</accession>
<evidence type="ECO:0000256" key="1">
    <source>
        <dbReference type="SAM" id="MobiDB-lite"/>
    </source>
</evidence>
<dbReference type="Proteomes" id="UP000246464">
    <property type="component" value="Chromosome 3"/>
</dbReference>
<evidence type="ECO:0000313" key="3">
    <source>
        <dbReference type="Proteomes" id="UP000246464"/>
    </source>
</evidence>
<organism evidence="2 3">
    <name type="scientific">Scophthalmus maximus</name>
    <name type="common">Turbot</name>
    <name type="synonym">Psetta maxima</name>
    <dbReference type="NCBI Taxonomy" id="52904"/>
    <lineage>
        <taxon>Eukaryota</taxon>
        <taxon>Metazoa</taxon>
        <taxon>Chordata</taxon>
        <taxon>Craniata</taxon>
        <taxon>Vertebrata</taxon>
        <taxon>Euteleostomi</taxon>
        <taxon>Actinopterygii</taxon>
        <taxon>Neopterygii</taxon>
        <taxon>Teleostei</taxon>
        <taxon>Neoteleostei</taxon>
        <taxon>Acanthomorphata</taxon>
        <taxon>Carangaria</taxon>
        <taxon>Pleuronectiformes</taxon>
        <taxon>Pleuronectoidei</taxon>
        <taxon>Scophthalmidae</taxon>
        <taxon>Scophthalmus</taxon>
    </lineage>
</organism>